<dbReference type="GO" id="GO:0015205">
    <property type="term" value="F:nucleobase transmembrane transporter activity"/>
    <property type="evidence" value="ECO:0007669"/>
    <property type="project" value="TreeGrafter"/>
</dbReference>
<evidence type="ECO:0000256" key="4">
    <source>
        <dbReference type="ARBA" id="ARBA00022989"/>
    </source>
</evidence>
<dbReference type="KEGG" id="rmar:GBA65_00665"/>
<proteinExistence type="inferred from homology"/>
<dbReference type="NCBIfam" id="TIGR00800">
    <property type="entry name" value="ncs1"/>
    <property type="match status" value="1"/>
</dbReference>
<evidence type="ECO:0000313" key="7">
    <source>
        <dbReference type="EMBL" id="QIN80582.1"/>
    </source>
</evidence>
<dbReference type="CDD" id="cd11485">
    <property type="entry name" value="SLC-NCS1sbd_YbbW-like"/>
    <property type="match status" value="1"/>
</dbReference>
<feature type="transmembrane region" description="Helical" evidence="6">
    <location>
        <begin position="261"/>
        <end position="283"/>
    </location>
</feature>
<protein>
    <submittedName>
        <fullName evidence="7">Nitrate reductase</fullName>
    </submittedName>
</protein>
<keyword evidence="4 6" id="KW-1133">Transmembrane helix</keyword>
<feature type="transmembrane region" description="Helical" evidence="6">
    <location>
        <begin position="220"/>
        <end position="240"/>
    </location>
</feature>
<feature type="transmembrane region" description="Helical" evidence="6">
    <location>
        <begin position="342"/>
        <end position="362"/>
    </location>
</feature>
<evidence type="ECO:0000256" key="5">
    <source>
        <dbReference type="ARBA" id="ARBA00023136"/>
    </source>
</evidence>
<feature type="transmembrane region" description="Helical" evidence="6">
    <location>
        <begin position="368"/>
        <end position="393"/>
    </location>
</feature>
<dbReference type="PANTHER" id="PTHR30618">
    <property type="entry name" value="NCS1 FAMILY PURINE/PYRIMIDINE TRANSPORTER"/>
    <property type="match status" value="1"/>
</dbReference>
<dbReference type="GO" id="GO:0005886">
    <property type="term" value="C:plasma membrane"/>
    <property type="evidence" value="ECO:0007669"/>
    <property type="project" value="TreeGrafter"/>
</dbReference>
<organism evidence="7 8">
    <name type="scientific">Rubrobacter marinus</name>
    <dbReference type="NCBI Taxonomy" id="2653852"/>
    <lineage>
        <taxon>Bacteria</taxon>
        <taxon>Bacillati</taxon>
        <taxon>Actinomycetota</taxon>
        <taxon>Rubrobacteria</taxon>
        <taxon>Rubrobacterales</taxon>
        <taxon>Rubrobacteraceae</taxon>
        <taxon>Rubrobacter</taxon>
    </lineage>
</organism>
<feature type="transmembrane region" description="Helical" evidence="6">
    <location>
        <begin position="443"/>
        <end position="462"/>
    </location>
</feature>
<dbReference type="Gene3D" id="1.10.4160.10">
    <property type="entry name" value="Hydantoin permease"/>
    <property type="match status" value="1"/>
</dbReference>
<sequence length="484" mass="52258">MRKGEAFDPTLYNEDLAPIPRERRNWSWVNYSTVWMGMVHNVVAYTTAAGLVAAGMSPWQALGTVAAANVILILAMWVNSIAGAKYGLPFPVLLRAAFGYRGAQVPVIIRGFVAIFWFAVQTYLGSLAVGLILGTFIPGWSSLDVSILGMGLNGWISFLIFWGLHAYVIFHGMERIKFFELWAGPLVIVAGLVLVGWAVSVAGGVAPLFDQPSRLAPGEFWPLFALSVTALVSVWSTLVLNIPDFTRFSRSQGDQMVGQAIGLPLTTIIFSFMSIAITAGSTIAFGRPISAPDQLLLAFDNPAILLIGAATILIATLSVNVAANIVSPAYDLVNLFPRRLDFVRAGLISILIGFLFVPWLWMDNPETIFAVLGYIGGALGPVAGIMIADFYLVRRRNYDLASFYDRSGQYAYRSGWNTKALIATALGLAVAFVGLVVPPLSGLLAYTWFLGLAVAFVAYAALMRSESRPAAEAEPAMEIADELG</sequence>
<keyword evidence="8" id="KW-1185">Reference proteome</keyword>
<evidence type="ECO:0000256" key="2">
    <source>
        <dbReference type="ARBA" id="ARBA00008974"/>
    </source>
</evidence>
<dbReference type="InterPro" id="IPR001248">
    <property type="entry name" value="Pur-cyt_permease"/>
</dbReference>
<evidence type="ECO:0000256" key="1">
    <source>
        <dbReference type="ARBA" id="ARBA00004141"/>
    </source>
</evidence>
<feature type="transmembrane region" description="Helical" evidence="6">
    <location>
        <begin position="414"/>
        <end position="437"/>
    </location>
</feature>
<evidence type="ECO:0000256" key="3">
    <source>
        <dbReference type="ARBA" id="ARBA00022692"/>
    </source>
</evidence>
<keyword evidence="3 6" id="KW-0812">Transmembrane</keyword>
<name>A0A6G8Q276_9ACTN</name>
<feature type="transmembrane region" description="Helical" evidence="6">
    <location>
        <begin position="34"/>
        <end position="54"/>
    </location>
</feature>
<dbReference type="Proteomes" id="UP000502706">
    <property type="component" value="Chromosome"/>
</dbReference>
<feature type="transmembrane region" description="Helical" evidence="6">
    <location>
        <begin position="182"/>
        <end position="208"/>
    </location>
</feature>
<dbReference type="InterPro" id="IPR012681">
    <property type="entry name" value="NCS1"/>
</dbReference>
<reference evidence="7 8" key="1">
    <citation type="submission" date="2019-10" db="EMBL/GenBank/DDBJ databases">
        <title>Rubrobacter sp nov SCSIO 52915 isolated from a deep-sea sediment in the South China Sea.</title>
        <authorList>
            <person name="Chen R.W."/>
        </authorList>
    </citation>
    <scope>NUCLEOTIDE SEQUENCE [LARGE SCALE GENOMIC DNA]</scope>
    <source>
        <strain evidence="7 8">SCSIO 52915</strain>
    </source>
</reference>
<evidence type="ECO:0000313" key="8">
    <source>
        <dbReference type="Proteomes" id="UP000502706"/>
    </source>
</evidence>
<feature type="transmembrane region" description="Helical" evidence="6">
    <location>
        <begin position="303"/>
        <end position="330"/>
    </location>
</feature>
<comment type="subcellular location">
    <subcellularLocation>
        <location evidence="1">Membrane</location>
        <topology evidence="1">Multi-pass membrane protein</topology>
    </subcellularLocation>
</comment>
<dbReference type="EMBL" id="CP045121">
    <property type="protein sequence ID" value="QIN80582.1"/>
    <property type="molecule type" value="Genomic_DNA"/>
</dbReference>
<evidence type="ECO:0000256" key="6">
    <source>
        <dbReference type="SAM" id="Phobius"/>
    </source>
</evidence>
<gene>
    <name evidence="7" type="ORF">GBA65_00665</name>
</gene>
<dbReference type="Pfam" id="PF02133">
    <property type="entry name" value="Transp_cyt_pur"/>
    <property type="match status" value="1"/>
</dbReference>
<dbReference type="AlphaFoldDB" id="A0A6G8Q276"/>
<feature type="transmembrane region" description="Helical" evidence="6">
    <location>
        <begin position="147"/>
        <end position="170"/>
    </location>
</feature>
<comment type="similarity">
    <text evidence="2">Belongs to the purine-cytosine permease (2.A.39) family.</text>
</comment>
<accession>A0A6G8Q276</accession>
<keyword evidence="5 6" id="KW-0472">Membrane</keyword>
<dbReference type="InterPro" id="IPR045225">
    <property type="entry name" value="Uracil/uridine/allantoin_perm"/>
</dbReference>
<dbReference type="PANTHER" id="PTHR30618:SF0">
    <property type="entry name" value="PURINE-URACIL PERMEASE NCS1"/>
    <property type="match status" value="1"/>
</dbReference>